<dbReference type="Pfam" id="PF02631">
    <property type="entry name" value="RecX_HTH2"/>
    <property type="match status" value="1"/>
</dbReference>
<dbReference type="Pfam" id="PF21982">
    <property type="entry name" value="RecX_HTH1"/>
    <property type="match status" value="1"/>
</dbReference>
<gene>
    <name evidence="5 8" type="primary">recX</name>
    <name evidence="8" type="ORF">CPELA_04610</name>
</gene>
<protein>
    <recommendedName>
        <fullName evidence="3 5">Regulatory protein RecX</fullName>
    </recommendedName>
</protein>
<proteinExistence type="inferred from homology"/>
<organism evidence="8 9">
    <name type="scientific">Corynebacterium pelargi</name>
    <dbReference type="NCBI Taxonomy" id="1471400"/>
    <lineage>
        <taxon>Bacteria</taxon>
        <taxon>Bacillati</taxon>
        <taxon>Actinomycetota</taxon>
        <taxon>Actinomycetes</taxon>
        <taxon>Mycobacteriales</taxon>
        <taxon>Corynebacteriaceae</taxon>
        <taxon>Corynebacterium</taxon>
    </lineage>
</organism>
<evidence type="ECO:0000313" key="8">
    <source>
        <dbReference type="EMBL" id="QAU52201.1"/>
    </source>
</evidence>
<evidence type="ECO:0000256" key="3">
    <source>
        <dbReference type="ARBA" id="ARBA00018111"/>
    </source>
</evidence>
<evidence type="ECO:0000259" key="7">
    <source>
        <dbReference type="Pfam" id="PF21982"/>
    </source>
</evidence>
<dbReference type="PANTHER" id="PTHR33602">
    <property type="entry name" value="REGULATORY PROTEIN RECX FAMILY PROTEIN"/>
    <property type="match status" value="1"/>
</dbReference>
<feature type="domain" description="RecX first three-helical" evidence="7">
    <location>
        <begin position="38"/>
        <end position="76"/>
    </location>
</feature>
<evidence type="ECO:0000256" key="2">
    <source>
        <dbReference type="ARBA" id="ARBA00009695"/>
    </source>
</evidence>
<keyword evidence="9" id="KW-1185">Reference proteome</keyword>
<evidence type="ECO:0000256" key="4">
    <source>
        <dbReference type="ARBA" id="ARBA00022490"/>
    </source>
</evidence>
<dbReference type="PANTHER" id="PTHR33602:SF1">
    <property type="entry name" value="REGULATORY PROTEIN RECX FAMILY PROTEIN"/>
    <property type="match status" value="1"/>
</dbReference>
<dbReference type="GO" id="GO:0006282">
    <property type="term" value="P:regulation of DNA repair"/>
    <property type="evidence" value="ECO:0007669"/>
    <property type="project" value="UniProtKB-UniRule"/>
</dbReference>
<dbReference type="EMBL" id="CP035299">
    <property type="protein sequence ID" value="QAU52201.1"/>
    <property type="molecule type" value="Genomic_DNA"/>
</dbReference>
<evidence type="ECO:0000313" key="9">
    <source>
        <dbReference type="Proteomes" id="UP000288929"/>
    </source>
</evidence>
<evidence type="ECO:0000256" key="1">
    <source>
        <dbReference type="ARBA" id="ARBA00004496"/>
    </source>
</evidence>
<dbReference type="InterPro" id="IPR053924">
    <property type="entry name" value="RecX_HTH_2nd"/>
</dbReference>
<dbReference type="InterPro" id="IPR053926">
    <property type="entry name" value="RecX_HTH_1st"/>
</dbReference>
<name>A0A410W8D7_9CORY</name>
<reference evidence="8 9" key="1">
    <citation type="submission" date="2019-01" db="EMBL/GenBank/DDBJ databases">
        <authorList>
            <person name="Ruckert C."/>
            <person name="Busche T."/>
            <person name="Kalinowski J."/>
        </authorList>
    </citation>
    <scope>NUCLEOTIDE SEQUENCE [LARGE SCALE GENOMIC DNA]</scope>
    <source>
        <strain evidence="8 9">136/3</strain>
    </source>
</reference>
<keyword evidence="4 5" id="KW-0963">Cytoplasm</keyword>
<accession>A0A410W8D7</accession>
<dbReference type="KEGG" id="cpeg:CPELA_04610"/>
<evidence type="ECO:0000259" key="6">
    <source>
        <dbReference type="Pfam" id="PF02631"/>
    </source>
</evidence>
<dbReference type="OrthoDB" id="5244465at2"/>
<sequence>MATFEERMATVQAAFEAYERNGSDLFDVPREEHKAKVRHRALLLLDQRARSRHELRERLLALDFEAALVDEVLEDLGQSNLLDDAAFAKEWVRQRHERRGKTRRVLNRELISKGVPEHLRYEALEQIDQESEEALAWRLAQKKARSIKAAPTSRAEYDKYLRRILGVLARRGFQESAAFGTAKQCLEQRIEQLREQG</sequence>
<dbReference type="Proteomes" id="UP000288929">
    <property type="component" value="Chromosome"/>
</dbReference>
<evidence type="ECO:0000256" key="5">
    <source>
        <dbReference type="HAMAP-Rule" id="MF_01114"/>
    </source>
</evidence>
<comment type="subcellular location">
    <subcellularLocation>
        <location evidence="1 5">Cytoplasm</location>
    </subcellularLocation>
</comment>
<dbReference type="InterPro" id="IPR036388">
    <property type="entry name" value="WH-like_DNA-bd_sf"/>
</dbReference>
<dbReference type="Gene3D" id="1.10.10.10">
    <property type="entry name" value="Winged helix-like DNA-binding domain superfamily/Winged helix DNA-binding domain"/>
    <property type="match status" value="2"/>
</dbReference>
<comment type="function">
    <text evidence="5">Modulates RecA activity.</text>
</comment>
<dbReference type="HAMAP" id="MF_01114">
    <property type="entry name" value="RecX"/>
    <property type="match status" value="1"/>
</dbReference>
<comment type="similarity">
    <text evidence="2 5">Belongs to the RecX family.</text>
</comment>
<dbReference type="RefSeq" id="WP_128889681.1">
    <property type="nucleotide sequence ID" value="NZ_BMCX01000001.1"/>
</dbReference>
<dbReference type="InterPro" id="IPR003783">
    <property type="entry name" value="Regulatory_RecX"/>
</dbReference>
<dbReference type="AlphaFoldDB" id="A0A410W8D7"/>
<dbReference type="GO" id="GO:0005737">
    <property type="term" value="C:cytoplasm"/>
    <property type="evidence" value="ECO:0007669"/>
    <property type="project" value="UniProtKB-SubCell"/>
</dbReference>
<feature type="domain" description="RecX second three-helical" evidence="6">
    <location>
        <begin position="83"/>
        <end position="124"/>
    </location>
</feature>